<dbReference type="GeneID" id="63850990"/>
<dbReference type="Pfam" id="PF10544">
    <property type="entry name" value="T5orf172"/>
    <property type="match status" value="1"/>
</dbReference>
<organism evidence="4 5">
    <name type="scientific">Cucurbitaria berberidis CBS 394.84</name>
    <dbReference type="NCBI Taxonomy" id="1168544"/>
    <lineage>
        <taxon>Eukaryota</taxon>
        <taxon>Fungi</taxon>
        <taxon>Dikarya</taxon>
        <taxon>Ascomycota</taxon>
        <taxon>Pezizomycotina</taxon>
        <taxon>Dothideomycetes</taxon>
        <taxon>Pleosporomycetidae</taxon>
        <taxon>Pleosporales</taxon>
        <taxon>Pleosporineae</taxon>
        <taxon>Cucurbitariaceae</taxon>
        <taxon>Cucurbitaria</taxon>
    </lineage>
</organism>
<dbReference type="InterPro" id="IPR018306">
    <property type="entry name" value="Phage_T5_Orf172_DNA-bd"/>
</dbReference>
<keyword evidence="2" id="KW-1133">Transmembrane helix</keyword>
<protein>
    <recommendedName>
        <fullName evidence="3">Bacteriophage T5 Orf172 DNA-binding domain-containing protein</fullName>
    </recommendedName>
</protein>
<evidence type="ECO:0000256" key="2">
    <source>
        <dbReference type="SAM" id="Phobius"/>
    </source>
</evidence>
<dbReference type="OrthoDB" id="3511049at2759"/>
<feature type="region of interest" description="Disordered" evidence="1">
    <location>
        <begin position="1"/>
        <end position="20"/>
    </location>
</feature>
<feature type="compositionally biased region" description="Basic and acidic residues" evidence="1">
    <location>
        <begin position="173"/>
        <end position="189"/>
    </location>
</feature>
<comment type="caution">
    <text evidence="4">The sequence shown here is derived from an EMBL/GenBank/DDBJ whole genome shotgun (WGS) entry which is preliminary data.</text>
</comment>
<feature type="region of interest" description="Disordered" evidence="1">
    <location>
        <begin position="29"/>
        <end position="211"/>
    </location>
</feature>
<gene>
    <name evidence="4" type="ORF">K460DRAFT_368276</name>
</gene>
<dbReference type="AlphaFoldDB" id="A0A9P4GCJ1"/>
<feature type="transmembrane region" description="Helical" evidence="2">
    <location>
        <begin position="414"/>
        <end position="435"/>
    </location>
</feature>
<evidence type="ECO:0000259" key="3">
    <source>
        <dbReference type="SMART" id="SM00974"/>
    </source>
</evidence>
<reference evidence="4" key="1">
    <citation type="submission" date="2020-01" db="EMBL/GenBank/DDBJ databases">
        <authorList>
            <consortium name="DOE Joint Genome Institute"/>
            <person name="Haridas S."/>
            <person name="Albert R."/>
            <person name="Binder M."/>
            <person name="Bloem J."/>
            <person name="Labutti K."/>
            <person name="Salamov A."/>
            <person name="Andreopoulos B."/>
            <person name="Baker S.E."/>
            <person name="Barry K."/>
            <person name="Bills G."/>
            <person name="Bluhm B.H."/>
            <person name="Cannon C."/>
            <person name="Castanera R."/>
            <person name="Culley D.E."/>
            <person name="Daum C."/>
            <person name="Ezra D."/>
            <person name="Gonzalez J.B."/>
            <person name="Henrissat B."/>
            <person name="Kuo A."/>
            <person name="Liang C."/>
            <person name="Lipzen A."/>
            <person name="Lutzoni F."/>
            <person name="Magnuson J."/>
            <person name="Mondo S."/>
            <person name="Nolan M."/>
            <person name="Ohm R."/>
            <person name="Pangilinan J."/>
            <person name="Park H.-J."/>
            <person name="Ramirez L."/>
            <person name="Alfaro M."/>
            <person name="Sun H."/>
            <person name="Tritt A."/>
            <person name="Yoshinaga Y."/>
            <person name="Zwiers L.-H."/>
            <person name="Turgeon B.G."/>
            <person name="Goodwin S.B."/>
            <person name="Spatafora J.W."/>
            <person name="Crous P.W."/>
            <person name="Grigoriev I.V."/>
        </authorList>
    </citation>
    <scope>NUCLEOTIDE SEQUENCE</scope>
    <source>
        <strain evidence="4">CBS 394.84</strain>
    </source>
</reference>
<feature type="domain" description="Bacteriophage T5 Orf172 DNA-binding" evidence="3">
    <location>
        <begin position="240"/>
        <end position="332"/>
    </location>
</feature>
<keyword evidence="2" id="KW-0472">Membrane</keyword>
<feature type="compositionally biased region" description="Basic and acidic residues" evidence="1">
    <location>
        <begin position="96"/>
        <end position="108"/>
    </location>
</feature>
<accession>A0A9P4GCJ1</accession>
<feature type="compositionally biased region" description="Polar residues" evidence="1">
    <location>
        <begin position="129"/>
        <end position="170"/>
    </location>
</feature>
<evidence type="ECO:0000313" key="4">
    <source>
        <dbReference type="EMBL" id="KAF1843378.1"/>
    </source>
</evidence>
<feature type="compositionally biased region" description="Low complexity" evidence="1">
    <location>
        <begin position="76"/>
        <end position="91"/>
    </location>
</feature>
<dbReference type="EMBL" id="ML976617">
    <property type="protein sequence ID" value="KAF1843378.1"/>
    <property type="molecule type" value="Genomic_DNA"/>
</dbReference>
<evidence type="ECO:0000256" key="1">
    <source>
        <dbReference type="SAM" id="MobiDB-lite"/>
    </source>
</evidence>
<dbReference type="SMART" id="SM00974">
    <property type="entry name" value="T5orf172"/>
    <property type="match status" value="1"/>
</dbReference>
<feature type="compositionally biased region" description="Pro residues" evidence="1">
    <location>
        <begin position="1"/>
        <end position="10"/>
    </location>
</feature>
<dbReference type="RefSeq" id="XP_040785941.1">
    <property type="nucleotide sequence ID" value="XM_040933739.1"/>
</dbReference>
<dbReference type="Proteomes" id="UP000800039">
    <property type="component" value="Unassembled WGS sequence"/>
</dbReference>
<proteinExistence type="predicted"/>
<evidence type="ECO:0000313" key="5">
    <source>
        <dbReference type="Proteomes" id="UP000800039"/>
    </source>
</evidence>
<name>A0A9P4GCJ1_9PLEO</name>
<keyword evidence="5" id="KW-1185">Reference proteome</keyword>
<feature type="transmembrane region" description="Helical" evidence="2">
    <location>
        <begin position="441"/>
        <end position="462"/>
    </location>
</feature>
<sequence length="473" mass="55083">MLPGRFPSPTPSRETTPVEICSSVSKFEDVGRRVSQAGAPSRPKSSDFTAASYLRKRPQFTDAQSDPEIRFRASFDLPPSDRPSLLSSPSPNANRHTQDRRRVSDPLHSRPQSSVHKTQHKRQRLSDIPQYNTRAFQTPYYNTASHLPSTPRQHANLSSEYHQTTHTPSPNERPMDSKGYTKAEPDFEHGQWSNQEPKRTRSPAAPKTARSIHDKLRSKLLENLTFSDTSGVIYILYDPLRPELGYKIGSTARANYEQRIDEHRRNCKFEPVVVYVSPCETEYCIRTERLIQIDLENHCRHWQCDKHKATSTTHEEWFQVTRMLAIRTVKKWEDFMRHGKPYNWKGKLRSVWRHVLHKRWLTFSAEISLTHEVRREHWTLILALPTAVDYMETYWKILNDVLTRVYETSSRTWLYLKAFFWQLTTLVYGLFMFAICRSTVAFAAFALLLVCASLSILSHLPLSPSRKRARRLA</sequence>
<keyword evidence="2" id="KW-0812">Transmembrane</keyword>